<reference evidence="3" key="1">
    <citation type="journal article" date="2019" name="Int. J. Syst. Evol. Microbiol.">
        <title>The Global Catalogue of Microorganisms (GCM) 10K type strain sequencing project: providing services to taxonomists for standard genome sequencing and annotation.</title>
        <authorList>
            <consortium name="The Broad Institute Genomics Platform"/>
            <consortium name="The Broad Institute Genome Sequencing Center for Infectious Disease"/>
            <person name="Wu L."/>
            <person name="Ma J."/>
        </authorList>
    </citation>
    <scope>NUCLEOTIDE SEQUENCE [LARGE SCALE GENOMIC DNA]</scope>
    <source>
        <strain evidence="3">CGMCC 1.11013</strain>
    </source>
</reference>
<evidence type="ECO:0000256" key="1">
    <source>
        <dbReference type="SAM" id="MobiDB-lite"/>
    </source>
</evidence>
<feature type="compositionally biased region" description="Basic residues" evidence="1">
    <location>
        <begin position="98"/>
        <end position="109"/>
    </location>
</feature>
<protein>
    <submittedName>
        <fullName evidence="2">Uncharacterized protein</fullName>
    </submittedName>
</protein>
<organism evidence="2 3">
    <name type="scientific">Caballeronia grimmiae</name>
    <dbReference type="NCBI Taxonomy" id="1071679"/>
    <lineage>
        <taxon>Bacteria</taxon>
        <taxon>Pseudomonadati</taxon>
        <taxon>Pseudomonadota</taxon>
        <taxon>Betaproteobacteria</taxon>
        <taxon>Burkholderiales</taxon>
        <taxon>Burkholderiaceae</taxon>
        <taxon>Caballeronia</taxon>
    </lineage>
</organism>
<accession>A0ABQ1S878</accession>
<evidence type="ECO:0000313" key="2">
    <source>
        <dbReference type="EMBL" id="GGD94918.1"/>
    </source>
</evidence>
<name>A0ABQ1S878_9BURK</name>
<dbReference type="Proteomes" id="UP000597138">
    <property type="component" value="Unassembled WGS sequence"/>
</dbReference>
<feature type="region of interest" description="Disordered" evidence="1">
    <location>
        <begin position="81"/>
        <end position="109"/>
    </location>
</feature>
<dbReference type="EMBL" id="BMEG01000014">
    <property type="protein sequence ID" value="GGD94918.1"/>
    <property type="molecule type" value="Genomic_DNA"/>
</dbReference>
<sequence>MVLIFNAMKVTIVSHENAPAGSAGELHRFCFETADGTGLPKSHSISLRTARVILEGKPPDDALTKMLRAIVSAGESDYDNLIGNTYTDDNDAPVQQAGRRRRHHEGRAP</sequence>
<comment type="caution">
    <text evidence="2">The sequence shown here is derived from an EMBL/GenBank/DDBJ whole genome shotgun (WGS) entry which is preliminary data.</text>
</comment>
<proteinExistence type="predicted"/>
<gene>
    <name evidence="2" type="ORF">GCM10010985_57010</name>
</gene>
<keyword evidence="3" id="KW-1185">Reference proteome</keyword>
<evidence type="ECO:0000313" key="3">
    <source>
        <dbReference type="Proteomes" id="UP000597138"/>
    </source>
</evidence>